<dbReference type="PANTHER" id="PTHR32089">
    <property type="entry name" value="METHYL-ACCEPTING CHEMOTAXIS PROTEIN MCPB"/>
    <property type="match status" value="1"/>
</dbReference>
<comment type="caution">
    <text evidence="6">The sequence shown here is derived from an EMBL/GenBank/DDBJ whole genome shotgun (WGS) entry which is preliminary data.</text>
</comment>
<dbReference type="EMBL" id="MSCH01000003">
    <property type="protein sequence ID" value="PQJ54302.1"/>
    <property type="molecule type" value="Genomic_DNA"/>
</dbReference>
<keyword evidence="7" id="KW-1185">Reference proteome</keyword>
<name>A0A2S7UXT6_9GAMM</name>
<dbReference type="AlphaFoldDB" id="A0A2S7UXT6"/>
<dbReference type="SUPFAM" id="SSF58104">
    <property type="entry name" value="Methyl-accepting chemotaxis protein (MCP) signaling domain"/>
    <property type="match status" value="1"/>
</dbReference>
<comment type="similarity">
    <text evidence="3">Belongs to the methyl-accepting chemotaxis (MCP) protein family.</text>
</comment>
<dbReference type="InterPro" id="IPR019494">
    <property type="entry name" value="FIST_C"/>
</dbReference>
<dbReference type="Pfam" id="PF08495">
    <property type="entry name" value="FIST"/>
    <property type="match status" value="1"/>
</dbReference>
<evidence type="ECO:0000313" key="7">
    <source>
        <dbReference type="Proteomes" id="UP000239007"/>
    </source>
</evidence>
<dbReference type="Gene3D" id="1.10.287.950">
    <property type="entry name" value="Methyl-accepting chemotaxis protein"/>
    <property type="match status" value="1"/>
</dbReference>
<gene>
    <name evidence="6" type="ORF">BTO11_11985</name>
</gene>
<dbReference type="Pfam" id="PF10442">
    <property type="entry name" value="FIST_C"/>
    <property type="match status" value="1"/>
</dbReference>
<feature type="domain" description="Methyl-accepting transducer" evidence="5">
    <location>
        <begin position="466"/>
        <end position="655"/>
    </location>
</feature>
<comment type="subcellular location">
    <subcellularLocation>
        <location evidence="1">Membrane</location>
    </subcellularLocation>
</comment>
<reference evidence="6 7" key="1">
    <citation type="submission" date="2016-12" db="EMBL/GenBank/DDBJ databases">
        <title>Diversity of luminous bacteria.</title>
        <authorList>
            <person name="Yoshizawa S."/>
            <person name="Kogure K."/>
        </authorList>
    </citation>
    <scope>NUCLEOTIDE SEQUENCE [LARGE SCALE GENOMIC DNA]</scope>
    <source>
        <strain evidence="6 7">SA4-48</strain>
    </source>
</reference>
<dbReference type="GO" id="GO:0006935">
    <property type="term" value="P:chemotaxis"/>
    <property type="evidence" value="ECO:0007669"/>
    <property type="project" value="InterPro"/>
</dbReference>
<evidence type="ECO:0000256" key="2">
    <source>
        <dbReference type="ARBA" id="ARBA00023224"/>
    </source>
</evidence>
<dbReference type="SMART" id="SM00897">
    <property type="entry name" value="FIST"/>
    <property type="match status" value="1"/>
</dbReference>
<organism evidence="6 7">
    <name type="scientific">Psychrosphaera saromensis</name>
    <dbReference type="NCBI Taxonomy" id="716813"/>
    <lineage>
        <taxon>Bacteria</taxon>
        <taxon>Pseudomonadati</taxon>
        <taxon>Pseudomonadota</taxon>
        <taxon>Gammaproteobacteria</taxon>
        <taxon>Alteromonadales</taxon>
        <taxon>Pseudoalteromonadaceae</taxon>
        <taxon>Psychrosphaera</taxon>
    </lineage>
</organism>
<accession>A0A2S7UXT6</accession>
<dbReference type="InterPro" id="IPR004089">
    <property type="entry name" value="MCPsignal_dom"/>
</dbReference>
<dbReference type="SMART" id="SM01204">
    <property type="entry name" value="FIST_C"/>
    <property type="match status" value="1"/>
</dbReference>
<dbReference type="PANTHER" id="PTHR32089:SF112">
    <property type="entry name" value="LYSOZYME-LIKE PROTEIN-RELATED"/>
    <property type="match status" value="1"/>
</dbReference>
<evidence type="ECO:0000259" key="5">
    <source>
        <dbReference type="PROSITE" id="PS50111"/>
    </source>
</evidence>
<protein>
    <submittedName>
        <fullName evidence="6">Chemotaxis protein</fullName>
    </submittedName>
</protein>
<dbReference type="Proteomes" id="UP000239007">
    <property type="component" value="Unassembled WGS sequence"/>
</dbReference>
<evidence type="ECO:0000256" key="1">
    <source>
        <dbReference type="ARBA" id="ARBA00004370"/>
    </source>
</evidence>
<dbReference type="SMART" id="SM00283">
    <property type="entry name" value="MA"/>
    <property type="match status" value="1"/>
</dbReference>
<keyword evidence="2 4" id="KW-0807">Transducer</keyword>
<dbReference type="PROSITE" id="PS50111">
    <property type="entry name" value="CHEMOTAXIS_TRANSDUC_2"/>
    <property type="match status" value="1"/>
</dbReference>
<dbReference type="GO" id="GO:0016020">
    <property type="term" value="C:membrane"/>
    <property type="evidence" value="ECO:0007669"/>
    <property type="project" value="UniProtKB-SubCell"/>
</dbReference>
<dbReference type="GO" id="GO:0004888">
    <property type="term" value="F:transmembrane signaling receptor activity"/>
    <property type="evidence" value="ECO:0007669"/>
    <property type="project" value="InterPro"/>
</dbReference>
<evidence type="ECO:0000256" key="4">
    <source>
        <dbReference type="PROSITE-ProRule" id="PRU00284"/>
    </source>
</evidence>
<evidence type="ECO:0000313" key="6">
    <source>
        <dbReference type="EMBL" id="PQJ54302.1"/>
    </source>
</evidence>
<dbReference type="InterPro" id="IPR013702">
    <property type="entry name" value="FIST_domain_N"/>
</dbReference>
<dbReference type="Pfam" id="PF00015">
    <property type="entry name" value="MCPsignal"/>
    <property type="match status" value="1"/>
</dbReference>
<dbReference type="OrthoDB" id="9807948at2"/>
<proteinExistence type="inferred from homology"/>
<evidence type="ECO:0000256" key="3">
    <source>
        <dbReference type="ARBA" id="ARBA00029447"/>
    </source>
</evidence>
<dbReference type="GO" id="GO:0007165">
    <property type="term" value="P:signal transduction"/>
    <property type="evidence" value="ECO:0007669"/>
    <property type="project" value="UniProtKB-KW"/>
</dbReference>
<dbReference type="InterPro" id="IPR004090">
    <property type="entry name" value="Chemotax_Me-accpt_rcpt"/>
</dbReference>
<dbReference type="PRINTS" id="PR00260">
    <property type="entry name" value="CHEMTRNSDUCR"/>
</dbReference>
<sequence length="667" mass="74268">MSWFNKQKSKQHQVSETGIKILQLRASEISLDRLANLDFQEYKTQLILAFISPNLDFEQTVKSIQNATPFCSKVVAMMTAGELNSQENNFYQTTEGNWDSIVLQSFSDSVFADIEIKTIPLHCEDLKQGKATKSKTDRIKAIQNEIEKVSLNMSVNYQDTVAMTFMDGLSASENFFMQALYDSQRFPCHFIGGSAGGKLDFQKAAVFDGNKVADNASVVIFTKLAPNIRYGILKTHNFHKTNKSFYIAESDPQKRTVTSVISKDTGKVENIVDHLCQHLRCTPDKLEAKLTGFSFGVEIKDELFIRSISGIDVENKVLNFFCDLDFGDELILVEAKDFANSTKQALDEYLRNKPAPIAMLANDCILRRVNNSDKLNQLTAFKNIKAAGFSTFGELLGVHMNQTLTALFFFNVENGERFSDPLVDNFPIHYSNYKQFFLLSKVNSLMQINRLQSHLIECLSEYRPLLESVLTSFNGITKNSQQTEVIINDASGAFYDLKDDITLQESKMSILGNDVHELKESSDQVLAILKVISAIADQTNLLALNAAIEAARAGEAGRGFAVVADEVRQLSKNTQHSLDQTSDTIASVTKSTTAIEQTVGVIEDFMSRMSSSTLKLTEQIESLRDASATTSKDVDANVTAITNMSDRVAAIGEEVELIERLKIANNL</sequence>